<dbReference type="EMBL" id="JAATIQ010000047">
    <property type="protein sequence ID" value="KAF4394045.1"/>
    <property type="molecule type" value="Genomic_DNA"/>
</dbReference>
<evidence type="ECO:0000313" key="2">
    <source>
        <dbReference type="EMBL" id="KAF4394045.1"/>
    </source>
</evidence>
<evidence type="ECO:0000313" key="1">
    <source>
        <dbReference type="EMBL" id="KAF4363796.1"/>
    </source>
</evidence>
<comment type="caution">
    <text evidence="1">The sequence shown here is derived from an EMBL/GenBank/DDBJ whole genome shotgun (WGS) entry which is preliminary data.</text>
</comment>
<dbReference type="EMBL" id="JAATIP010000172">
    <property type="protein sequence ID" value="KAF4363796.1"/>
    <property type="molecule type" value="Genomic_DNA"/>
</dbReference>
<dbReference type="Proteomes" id="UP000525078">
    <property type="component" value="Unassembled WGS sequence"/>
</dbReference>
<proteinExistence type="predicted"/>
<name>A0A7J6EZL5_CANSA</name>
<dbReference type="AlphaFoldDB" id="A0A7J6EZL5"/>
<sequence>MDTNDPKGQKFPGDVIDGSSFLLNSRRYCKTIPQVEAHDSPRPGSSLILCFVHNTSQKSRLRESLETRTHSRFKTETRGLISSYLTFHFALERYYLEKRNRRSVAISFTEYRCPEQPDGDQCGLKGTYHPLTLTKKSMKYVTNGQSMSCR</sequence>
<keyword evidence="4" id="KW-1185">Reference proteome</keyword>
<reference evidence="3 4" key="1">
    <citation type="journal article" date="2020" name="bioRxiv">
        <title>Sequence and annotation of 42 cannabis genomes reveals extensive copy number variation in cannabinoid synthesis and pathogen resistance genes.</title>
        <authorList>
            <person name="Mckernan K.J."/>
            <person name="Helbert Y."/>
            <person name="Kane L.T."/>
            <person name="Ebling H."/>
            <person name="Zhang L."/>
            <person name="Liu B."/>
            <person name="Eaton Z."/>
            <person name="Mclaughlin S."/>
            <person name="Kingan S."/>
            <person name="Baybayan P."/>
            <person name="Concepcion G."/>
            <person name="Jordan M."/>
            <person name="Riva A."/>
            <person name="Barbazuk W."/>
            <person name="Harkins T."/>
        </authorList>
    </citation>
    <scope>NUCLEOTIDE SEQUENCE [LARGE SCALE GENOMIC DNA]</scope>
    <source>
        <strain evidence="3 4">cv. Jamaican Lion 4</strain>
        <strain evidence="2">Father</strain>
        <strain evidence="1">Mother</strain>
        <tissue evidence="1">Leaf</tissue>
    </source>
</reference>
<protein>
    <submittedName>
        <fullName evidence="1">Uncharacterized protein</fullName>
    </submittedName>
</protein>
<dbReference type="Proteomes" id="UP000583929">
    <property type="component" value="Unassembled WGS sequence"/>
</dbReference>
<organism evidence="1 3">
    <name type="scientific">Cannabis sativa</name>
    <name type="common">Hemp</name>
    <name type="synonym">Marijuana</name>
    <dbReference type="NCBI Taxonomy" id="3483"/>
    <lineage>
        <taxon>Eukaryota</taxon>
        <taxon>Viridiplantae</taxon>
        <taxon>Streptophyta</taxon>
        <taxon>Embryophyta</taxon>
        <taxon>Tracheophyta</taxon>
        <taxon>Spermatophyta</taxon>
        <taxon>Magnoliopsida</taxon>
        <taxon>eudicotyledons</taxon>
        <taxon>Gunneridae</taxon>
        <taxon>Pentapetalae</taxon>
        <taxon>rosids</taxon>
        <taxon>fabids</taxon>
        <taxon>Rosales</taxon>
        <taxon>Cannabaceae</taxon>
        <taxon>Cannabis</taxon>
    </lineage>
</organism>
<evidence type="ECO:0000313" key="3">
    <source>
        <dbReference type="Proteomes" id="UP000525078"/>
    </source>
</evidence>
<accession>A0A7J6EZL5</accession>
<evidence type="ECO:0000313" key="4">
    <source>
        <dbReference type="Proteomes" id="UP000583929"/>
    </source>
</evidence>
<gene>
    <name evidence="1" type="ORF">F8388_000461</name>
    <name evidence="2" type="ORF">G4B88_026014</name>
</gene>